<gene>
    <name evidence="1" type="ORF">GSM42_07420</name>
</gene>
<dbReference type="Proteomes" id="UP000430692">
    <property type="component" value="Unassembled WGS sequence"/>
</dbReference>
<protein>
    <submittedName>
        <fullName evidence="1">Uncharacterized protein</fullName>
    </submittedName>
</protein>
<comment type="caution">
    <text evidence="1">The sequence shown here is derived from an EMBL/GenBank/DDBJ whole genome shotgun (WGS) entry which is preliminary data.</text>
</comment>
<evidence type="ECO:0000313" key="1">
    <source>
        <dbReference type="EMBL" id="MXQ53560.1"/>
    </source>
</evidence>
<accession>A0A6I4VUJ8</accession>
<dbReference type="RefSeq" id="WP_160800919.1">
    <property type="nucleotide sequence ID" value="NZ_WUUL01000004.1"/>
</dbReference>
<proteinExistence type="predicted"/>
<name>A0A6I4VUJ8_9BACL</name>
<dbReference type="EMBL" id="WUUL01000004">
    <property type="protein sequence ID" value="MXQ53560.1"/>
    <property type="molecule type" value="Genomic_DNA"/>
</dbReference>
<reference evidence="1 2" key="1">
    <citation type="submission" date="2019-12" db="EMBL/GenBank/DDBJ databases">
        <title>Whole-genome analyses of novel actinobacteria.</title>
        <authorList>
            <person name="Sahin N."/>
            <person name="Saygin H."/>
        </authorList>
    </citation>
    <scope>NUCLEOTIDE SEQUENCE [LARGE SCALE GENOMIC DNA]</scope>
    <source>
        <strain evidence="1 2">KC615</strain>
    </source>
</reference>
<dbReference type="AlphaFoldDB" id="A0A6I4VUJ8"/>
<organism evidence="1 2">
    <name type="scientific">Shimazuella alba</name>
    <dbReference type="NCBI Taxonomy" id="2690964"/>
    <lineage>
        <taxon>Bacteria</taxon>
        <taxon>Bacillati</taxon>
        <taxon>Bacillota</taxon>
        <taxon>Bacilli</taxon>
        <taxon>Bacillales</taxon>
        <taxon>Thermoactinomycetaceae</taxon>
        <taxon>Shimazuella</taxon>
    </lineage>
</organism>
<keyword evidence="2" id="KW-1185">Reference proteome</keyword>
<sequence>MREFIHQVLTWVLHLFSSNKEVSYNQFYYPPETHQPLPVDRKIEDLSELTFTDVHFVDGKPVRLILMGFAFLYTDFQPIGNGIHQFSYDGYVILRGSGGETIPVKCGDRFYITWAREFHLLPRG</sequence>
<evidence type="ECO:0000313" key="2">
    <source>
        <dbReference type="Proteomes" id="UP000430692"/>
    </source>
</evidence>